<evidence type="ECO:0000256" key="6">
    <source>
        <dbReference type="ARBA" id="ARBA00022859"/>
    </source>
</evidence>
<reference evidence="10 11" key="1">
    <citation type="submission" date="2019-02" db="EMBL/GenBank/DDBJ databases">
        <title>Opniocepnalus argus genome.</title>
        <authorList>
            <person name="Zhou C."/>
            <person name="Xiao S."/>
        </authorList>
    </citation>
    <scope>NUCLEOTIDE SEQUENCE [LARGE SCALE GENOMIC DNA]</scope>
    <source>
        <strain evidence="10">OARG1902GOOAL</strain>
        <tissue evidence="10">Muscle</tissue>
    </source>
</reference>
<evidence type="ECO:0000256" key="3">
    <source>
        <dbReference type="ARBA" id="ARBA00022490"/>
    </source>
</evidence>
<keyword evidence="6" id="KW-0391">Immunity</keyword>
<evidence type="ECO:0000313" key="10">
    <source>
        <dbReference type="EMBL" id="KAF3703612.1"/>
    </source>
</evidence>
<evidence type="ECO:0000256" key="4">
    <source>
        <dbReference type="ARBA" id="ARBA00022690"/>
    </source>
</evidence>
<dbReference type="SMART" id="SM00043">
    <property type="entry name" value="CY"/>
    <property type="match status" value="1"/>
</dbReference>
<evidence type="ECO:0000256" key="2">
    <source>
        <dbReference type="ARBA" id="ARBA00009403"/>
    </source>
</evidence>
<keyword evidence="11" id="KW-1185">Reference proteome</keyword>
<keyword evidence="3" id="KW-0963">Cytoplasm</keyword>
<name>A0A6G1QM14_CHAAH</name>
<protein>
    <recommendedName>
        <fullName evidence="7">Cystatin-B</fullName>
    </recommendedName>
    <alternativeName>
        <fullName evidence="8">Stefin-B</fullName>
    </alternativeName>
</protein>
<organism evidence="10 11">
    <name type="scientific">Channa argus</name>
    <name type="common">Northern snakehead</name>
    <name type="synonym">Ophicephalus argus</name>
    <dbReference type="NCBI Taxonomy" id="215402"/>
    <lineage>
        <taxon>Eukaryota</taxon>
        <taxon>Metazoa</taxon>
        <taxon>Chordata</taxon>
        <taxon>Craniata</taxon>
        <taxon>Vertebrata</taxon>
        <taxon>Euteleostomi</taxon>
        <taxon>Actinopterygii</taxon>
        <taxon>Neopterygii</taxon>
        <taxon>Teleostei</taxon>
        <taxon>Neoteleostei</taxon>
        <taxon>Acanthomorphata</taxon>
        <taxon>Anabantaria</taxon>
        <taxon>Anabantiformes</taxon>
        <taxon>Channoidei</taxon>
        <taxon>Channidae</taxon>
        <taxon>Channa</taxon>
    </lineage>
</organism>
<reference evidence="11" key="2">
    <citation type="submission" date="2019-02" db="EMBL/GenBank/DDBJ databases">
        <title>Opniocepnalus argus Var Kimnra genome.</title>
        <authorList>
            <person name="Zhou C."/>
            <person name="Xiao S."/>
        </authorList>
    </citation>
    <scope>NUCLEOTIDE SEQUENCE [LARGE SCALE GENOMIC DNA]</scope>
</reference>
<sequence>MVRSKMWLYKLLDPNASQNRAHLVYSLFIAIFHPPTSFTGMMCGGLSEVKCADKKTQNICDHMKPHVEQKAGTTFDVFTAKSYRTQLVAGENYFIKVHVGGDEHIHIRVYEKLPCYGGSIELTDIRKHKSHHDPIEYF</sequence>
<dbReference type="InterPro" id="IPR001713">
    <property type="entry name" value="Prot_inh_stefin"/>
</dbReference>
<dbReference type="PROSITE" id="PS00287">
    <property type="entry name" value="CYSTATIN"/>
    <property type="match status" value="1"/>
</dbReference>
<dbReference type="PANTHER" id="PTHR11414">
    <property type="entry name" value="CYSTATIN FAMILY MEMBER"/>
    <property type="match status" value="1"/>
</dbReference>
<dbReference type="Pfam" id="PF00031">
    <property type="entry name" value="Cystatin"/>
    <property type="match status" value="1"/>
</dbReference>
<dbReference type="GO" id="GO:0071220">
    <property type="term" value="P:cellular response to bacterial lipoprotein"/>
    <property type="evidence" value="ECO:0007669"/>
    <property type="project" value="UniProtKB-ARBA"/>
</dbReference>
<dbReference type="Proteomes" id="UP000503349">
    <property type="component" value="Chromosome 19"/>
</dbReference>
<evidence type="ECO:0000256" key="8">
    <source>
        <dbReference type="ARBA" id="ARBA00041437"/>
    </source>
</evidence>
<dbReference type="PRINTS" id="PR00295">
    <property type="entry name" value="STEFINA"/>
</dbReference>
<dbReference type="InterPro" id="IPR046350">
    <property type="entry name" value="Cystatin_sf"/>
</dbReference>
<dbReference type="CDD" id="cd00042">
    <property type="entry name" value="CY"/>
    <property type="match status" value="1"/>
</dbReference>
<comment type="similarity">
    <text evidence="2">Belongs to the cystatin family.</text>
</comment>
<comment type="subcellular location">
    <subcellularLocation>
        <location evidence="1">Cytoplasm</location>
    </subcellularLocation>
</comment>
<dbReference type="GO" id="GO:0002376">
    <property type="term" value="P:immune system process"/>
    <property type="evidence" value="ECO:0007669"/>
    <property type="project" value="UniProtKB-KW"/>
</dbReference>
<evidence type="ECO:0000259" key="9">
    <source>
        <dbReference type="SMART" id="SM00043"/>
    </source>
</evidence>
<accession>A0A6G1QM14</accession>
<dbReference type="PANTHER" id="PTHR11414:SF21">
    <property type="entry name" value="CYSTATIN 14A, TANDEM DUPLICATE 1-RELATED"/>
    <property type="match status" value="1"/>
</dbReference>
<dbReference type="EMBL" id="CM015730">
    <property type="protein sequence ID" value="KAF3703612.1"/>
    <property type="molecule type" value="Genomic_DNA"/>
</dbReference>
<evidence type="ECO:0000313" key="11">
    <source>
        <dbReference type="Proteomes" id="UP000503349"/>
    </source>
</evidence>
<feature type="domain" description="Cystatin" evidence="9">
    <location>
        <begin position="41"/>
        <end position="138"/>
    </location>
</feature>
<dbReference type="FunFam" id="3.10.450.10:FF:000001">
    <property type="entry name" value="Cystatin-A"/>
    <property type="match status" value="1"/>
</dbReference>
<dbReference type="GO" id="GO:0004869">
    <property type="term" value="F:cysteine-type endopeptidase inhibitor activity"/>
    <property type="evidence" value="ECO:0007669"/>
    <property type="project" value="UniProtKB-KW"/>
</dbReference>
<dbReference type="SUPFAM" id="SSF54403">
    <property type="entry name" value="Cystatin/monellin"/>
    <property type="match status" value="1"/>
</dbReference>
<keyword evidence="4" id="KW-0646">Protease inhibitor</keyword>
<dbReference type="Gene3D" id="3.10.450.10">
    <property type="match status" value="1"/>
</dbReference>
<dbReference type="AlphaFoldDB" id="A0A6G1QM14"/>
<dbReference type="InterPro" id="IPR018073">
    <property type="entry name" value="Prot_inh_cystat_CS"/>
</dbReference>
<proteinExistence type="inferred from homology"/>
<dbReference type="OrthoDB" id="8398246at2759"/>
<keyword evidence="5" id="KW-0789">Thiol protease inhibitor</keyword>
<evidence type="ECO:0000256" key="5">
    <source>
        <dbReference type="ARBA" id="ARBA00022704"/>
    </source>
</evidence>
<evidence type="ECO:0000256" key="7">
    <source>
        <dbReference type="ARBA" id="ARBA00040677"/>
    </source>
</evidence>
<dbReference type="GO" id="GO:0005829">
    <property type="term" value="C:cytosol"/>
    <property type="evidence" value="ECO:0007669"/>
    <property type="project" value="TreeGrafter"/>
</dbReference>
<evidence type="ECO:0000256" key="1">
    <source>
        <dbReference type="ARBA" id="ARBA00004496"/>
    </source>
</evidence>
<gene>
    <name evidence="10" type="ORF">EXN66_Car019300</name>
</gene>
<dbReference type="InterPro" id="IPR000010">
    <property type="entry name" value="Cystatin_dom"/>
</dbReference>